<reference evidence="7" key="1">
    <citation type="journal article" date="2021" name="Nat. Commun.">
        <title>Genetic determinants of endophytism in the Arabidopsis root mycobiome.</title>
        <authorList>
            <person name="Mesny F."/>
            <person name="Miyauchi S."/>
            <person name="Thiergart T."/>
            <person name="Pickel B."/>
            <person name="Atanasova L."/>
            <person name="Karlsson M."/>
            <person name="Huettel B."/>
            <person name="Barry K.W."/>
            <person name="Haridas S."/>
            <person name="Chen C."/>
            <person name="Bauer D."/>
            <person name="Andreopoulos W."/>
            <person name="Pangilinan J."/>
            <person name="LaButti K."/>
            <person name="Riley R."/>
            <person name="Lipzen A."/>
            <person name="Clum A."/>
            <person name="Drula E."/>
            <person name="Henrissat B."/>
            <person name="Kohler A."/>
            <person name="Grigoriev I.V."/>
            <person name="Martin F.M."/>
            <person name="Hacquard S."/>
        </authorList>
    </citation>
    <scope>NUCLEOTIDE SEQUENCE</scope>
    <source>
        <strain evidence="7">MPI-CAGE-CH-0235</strain>
    </source>
</reference>
<gene>
    <name evidence="7" type="ORF">B0I35DRAFT_358276</name>
</gene>
<name>A0A8K0SQ08_9HYPO</name>
<keyword evidence="2 5" id="KW-0732">Signal</keyword>
<evidence type="ECO:0000256" key="1">
    <source>
        <dbReference type="ARBA" id="ARBA00022669"/>
    </source>
</evidence>
<evidence type="ECO:0000256" key="3">
    <source>
        <dbReference type="ARBA" id="ARBA00023026"/>
    </source>
</evidence>
<dbReference type="CDD" id="cd00118">
    <property type="entry name" value="LysM"/>
    <property type="match status" value="4"/>
</dbReference>
<protein>
    <recommendedName>
        <fullName evidence="6">LysM domain-containing protein</fullName>
    </recommendedName>
</protein>
<dbReference type="PROSITE" id="PS51782">
    <property type="entry name" value="LYSM"/>
    <property type="match status" value="5"/>
</dbReference>
<evidence type="ECO:0000256" key="5">
    <source>
        <dbReference type="SAM" id="SignalP"/>
    </source>
</evidence>
<proteinExistence type="inferred from homology"/>
<dbReference type="AlphaFoldDB" id="A0A8K0SQ08"/>
<accession>A0A8K0SQ08</accession>
<feature type="domain" description="LysM" evidence="6">
    <location>
        <begin position="228"/>
        <end position="274"/>
    </location>
</feature>
<evidence type="ECO:0000256" key="2">
    <source>
        <dbReference type="ARBA" id="ARBA00022729"/>
    </source>
</evidence>
<comment type="caution">
    <text evidence="7">The sequence shown here is derived from an EMBL/GenBank/DDBJ whole genome shotgun (WGS) entry which is preliminary data.</text>
</comment>
<organism evidence="7 8">
    <name type="scientific">Stachybotrys elegans</name>
    <dbReference type="NCBI Taxonomy" id="80388"/>
    <lineage>
        <taxon>Eukaryota</taxon>
        <taxon>Fungi</taxon>
        <taxon>Dikarya</taxon>
        <taxon>Ascomycota</taxon>
        <taxon>Pezizomycotina</taxon>
        <taxon>Sordariomycetes</taxon>
        <taxon>Hypocreomycetidae</taxon>
        <taxon>Hypocreales</taxon>
        <taxon>Stachybotryaceae</taxon>
        <taxon>Stachybotrys</taxon>
    </lineage>
</organism>
<evidence type="ECO:0000259" key="6">
    <source>
        <dbReference type="PROSITE" id="PS51782"/>
    </source>
</evidence>
<feature type="signal peptide" evidence="5">
    <location>
        <begin position="1"/>
        <end position="21"/>
    </location>
</feature>
<dbReference type="InterPro" id="IPR018392">
    <property type="entry name" value="LysM"/>
</dbReference>
<comment type="similarity">
    <text evidence="4">Belongs to the secreted LysM effector family.</text>
</comment>
<feature type="chain" id="PRO_5035423725" description="LysM domain-containing protein" evidence="5">
    <location>
        <begin position="22"/>
        <end position="438"/>
    </location>
</feature>
<dbReference type="InterPro" id="IPR036779">
    <property type="entry name" value="LysM_dom_sf"/>
</dbReference>
<keyword evidence="1" id="KW-0147">Chitin-binding</keyword>
<dbReference type="PANTHER" id="PTHR34997:SF2">
    <property type="entry name" value="LYSM DOMAIN-CONTAINING PROTEIN-RELATED"/>
    <property type="match status" value="1"/>
</dbReference>
<sequence length="438" mass="46166">MVSISLLGLIVASLPWSLAAATRNNGTISIGADARLRGARPVFPFDPNTTPYCSWWLDNTGTQACQEIPDWWAITMEDFLRWNPSISPSCGNLVAGRSYCVEVTGEPPTATSTQASVATTKATTTTAGNGIATPDPVQPGIPSNCNAFHKIKSGNSCGAIASTYGITTAKLIDWNPEVGSNCQFLWVDYHICVGVVGEKPPTPSTTAPSNGVATPKPVQPGIVGNCNAFHKVKSGDTCDGIASTYGVTKALLNQWNSEIGSACQFIWVDYYICVGTIGTSPRPTTTTTQAGNGIATPTPIQPGMVSNCDAFHKVKSGDTCDGIASTYGVTSAQLNQWNPEIGSACQYIWVDYHICVSIVGVDPKPTTTHPGNGIATPTPTQAGMTSNCRSFYFVRSGDTCAAIARAAGISEATFLSWNLGVGSSCQFLWLDTWYCVGV</sequence>
<feature type="domain" description="LysM" evidence="6">
    <location>
        <begin position="147"/>
        <end position="193"/>
    </location>
</feature>
<dbReference type="Proteomes" id="UP000813444">
    <property type="component" value="Unassembled WGS sequence"/>
</dbReference>
<dbReference type="SUPFAM" id="SSF54106">
    <property type="entry name" value="LysM domain"/>
    <property type="match status" value="4"/>
</dbReference>
<evidence type="ECO:0000313" key="7">
    <source>
        <dbReference type="EMBL" id="KAH7310814.1"/>
    </source>
</evidence>
<feature type="domain" description="LysM" evidence="6">
    <location>
        <begin position="390"/>
        <end position="436"/>
    </location>
</feature>
<evidence type="ECO:0000256" key="4">
    <source>
        <dbReference type="ARBA" id="ARBA00044955"/>
    </source>
</evidence>
<keyword evidence="8" id="KW-1185">Reference proteome</keyword>
<dbReference type="OrthoDB" id="2281372at2759"/>
<dbReference type="Gene3D" id="3.10.350.10">
    <property type="entry name" value="LysM domain"/>
    <property type="match status" value="5"/>
</dbReference>
<evidence type="ECO:0000313" key="8">
    <source>
        <dbReference type="Proteomes" id="UP000813444"/>
    </source>
</evidence>
<dbReference type="SMART" id="SM00257">
    <property type="entry name" value="LysM"/>
    <property type="match status" value="4"/>
</dbReference>
<keyword evidence="3" id="KW-0843">Virulence</keyword>
<feature type="domain" description="LysM" evidence="6">
    <location>
        <begin position="54"/>
        <end position="101"/>
    </location>
</feature>
<dbReference type="InterPro" id="IPR052210">
    <property type="entry name" value="LysM1-like"/>
</dbReference>
<dbReference type="GO" id="GO:0008061">
    <property type="term" value="F:chitin binding"/>
    <property type="evidence" value="ECO:0007669"/>
    <property type="project" value="UniProtKB-KW"/>
</dbReference>
<dbReference type="EMBL" id="JAGPNK010000012">
    <property type="protein sequence ID" value="KAH7310814.1"/>
    <property type="molecule type" value="Genomic_DNA"/>
</dbReference>
<dbReference type="Pfam" id="PF01476">
    <property type="entry name" value="LysM"/>
    <property type="match status" value="4"/>
</dbReference>
<dbReference type="PANTHER" id="PTHR34997">
    <property type="entry name" value="AM15"/>
    <property type="match status" value="1"/>
</dbReference>
<feature type="domain" description="LysM" evidence="6">
    <location>
        <begin position="310"/>
        <end position="356"/>
    </location>
</feature>